<dbReference type="PROSITE" id="PS50231">
    <property type="entry name" value="RICIN_B_LECTIN"/>
    <property type="match status" value="2"/>
</dbReference>
<dbReference type="PANTHER" id="PTHR40472">
    <property type="entry name" value="RICIN B-TYPE LECTIN DOMAIN-CONTAINING PROTEIN"/>
    <property type="match status" value="1"/>
</dbReference>
<dbReference type="AlphaFoldDB" id="E9HA19"/>
<dbReference type="OrthoDB" id="10288407at2759"/>
<dbReference type="InterPro" id="IPR039051">
    <property type="entry name" value="SE-CTX-like"/>
</dbReference>
<dbReference type="InterPro" id="IPR035992">
    <property type="entry name" value="Ricin_B-like_lectins"/>
</dbReference>
<dbReference type="PANTHER" id="PTHR40472:SF6">
    <property type="entry name" value="RICIN B-TYPE LECTIN DOMAIN-CONTAINING PROTEIN"/>
    <property type="match status" value="1"/>
</dbReference>
<dbReference type="EMBL" id="GL732610">
    <property type="protein sequence ID" value="EFX71420.1"/>
    <property type="molecule type" value="Genomic_DNA"/>
</dbReference>
<dbReference type="InParanoid" id="E9HA19"/>
<protein>
    <recommendedName>
        <fullName evidence="3">Ricin B lectin domain-containing protein</fullName>
    </recommendedName>
</protein>
<gene>
    <name evidence="1" type="ORF">DAPPUDRAFT_327204</name>
</gene>
<dbReference type="Proteomes" id="UP000000305">
    <property type="component" value="Unassembled WGS sequence"/>
</dbReference>
<dbReference type="Gene3D" id="2.80.10.50">
    <property type="match status" value="2"/>
</dbReference>
<dbReference type="KEGG" id="dpx:DAPPUDRAFT_327204"/>
<sequence length="697" mass="79943">MKYRVFVPLDNSIGSSWKNLDVVRHDLLIELPIIDILKFTVESIIKIYEAVEAEKDQVEIISHFSSIEEQLSDLKEELQTIIKLLEKMGIALCYYPDEEKIVKTQKIFKEYLDNSTEKNLQLFFKEASDLYTYTEHLMDGLQGNYKGLCPFGDIFATVRDVTGCGMRLKTKINAIMGLVMTGVWLSAEYEKMSSTSSSFKESIRNSSSLLLGRLETEMLNCHPDEDNVPNEMRDVIKEYWTQGREVVTDALLQFLEDKYETKKWIVIVLPETGSQSNVYSAISGGFHSVSEKGMSAIAISVDRALILDWVPLKEFRLPIETVNNIDQIPPGIGFSLKPKRAARDVHEYLSLYLKPLRNQFLIESLVIQTPCQSSEEEMKKIVTVVISNGTEYSQIVNDHGSCIGHFILIVPVNSSPSNSSQIAIAEPSVHQDCDNQVDSNANQTELLRNEFGQAYLSVQGDSSQEAVYIILESEWKNTTGQRWRFVDNQLKNDFGKCLTAWNIQSWSLYLYQYDCHSDWAGQKWYRHGFQIVNGFNMCLSYKSSKSGLMYVVQDLCDSTPPFLWYNWDTACEDAIVIPSSSVESRPLRNEFSREYLSVYEDGVYVFHKPWSNQPGQKWKFIDGQLRNERNKCLVGKGWYVHQVDCDDASSPSSAKKWTLNEKRQIVSASGYCLSVGDKFGYVLNNYCKDQPEYRWWY</sequence>
<keyword evidence="2" id="KW-1185">Reference proteome</keyword>
<accession>E9HA19</accession>
<evidence type="ECO:0000313" key="1">
    <source>
        <dbReference type="EMBL" id="EFX71420.1"/>
    </source>
</evidence>
<name>E9HA19_DAPPU</name>
<reference evidence="1 2" key="1">
    <citation type="journal article" date="2011" name="Science">
        <title>The ecoresponsive genome of Daphnia pulex.</title>
        <authorList>
            <person name="Colbourne J.K."/>
            <person name="Pfrender M.E."/>
            <person name="Gilbert D."/>
            <person name="Thomas W.K."/>
            <person name="Tucker A."/>
            <person name="Oakley T.H."/>
            <person name="Tokishita S."/>
            <person name="Aerts A."/>
            <person name="Arnold G.J."/>
            <person name="Basu M.K."/>
            <person name="Bauer D.J."/>
            <person name="Caceres C.E."/>
            <person name="Carmel L."/>
            <person name="Casola C."/>
            <person name="Choi J.H."/>
            <person name="Detter J.C."/>
            <person name="Dong Q."/>
            <person name="Dusheyko S."/>
            <person name="Eads B.D."/>
            <person name="Frohlich T."/>
            <person name="Geiler-Samerotte K.A."/>
            <person name="Gerlach D."/>
            <person name="Hatcher P."/>
            <person name="Jogdeo S."/>
            <person name="Krijgsveld J."/>
            <person name="Kriventseva E.V."/>
            <person name="Kultz D."/>
            <person name="Laforsch C."/>
            <person name="Lindquist E."/>
            <person name="Lopez J."/>
            <person name="Manak J.R."/>
            <person name="Muller J."/>
            <person name="Pangilinan J."/>
            <person name="Patwardhan R.P."/>
            <person name="Pitluck S."/>
            <person name="Pritham E.J."/>
            <person name="Rechtsteiner A."/>
            <person name="Rho M."/>
            <person name="Rogozin I.B."/>
            <person name="Sakarya O."/>
            <person name="Salamov A."/>
            <person name="Schaack S."/>
            <person name="Shapiro H."/>
            <person name="Shiga Y."/>
            <person name="Skalitzky C."/>
            <person name="Smith Z."/>
            <person name="Souvorov A."/>
            <person name="Sung W."/>
            <person name="Tang Z."/>
            <person name="Tsuchiya D."/>
            <person name="Tu H."/>
            <person name="Vos H."/>
            <person name="Wang M."/>
            <person name="Wolf Y.I."/>
            <person name="Yamagata H."/>
            <person name="Yamada T."/>
            <person name="Ye Y."/>
            <person name="Shaw J.R."/>
            <person name="Andrews J."/>
            <person name="Crease T.J."/>
            <person name="Tang H."/>
            <person name="Lucas S.M."/>
            <person name="Robertson H.M."/>
            <person name="Bork P."/>
            <person name="Koonin E.V."/>
            <person name="Zdobnov E.M."/>
            <person name="Grigoriev I.V."/>
            <person name="Lynch M."/>
            <person name="Boore J.L."/>
        </authorList>
    </citation>
    <scope>NUCLEOTIDE SEQUENCE [LARGE SCALE GENOMIC DNA]</scope>
</reference>
<organism evidence="1 2">
    <name type="scientific">Daphnia pulex</name>
    <name type="common">Water flea</name>
    <dbReference type="NCBI Taxonomy" id="6669"/>
    <lineage>
        <taxon>Eukaryota</taxon>
        <taxon>Metazoa</taxon>
        <taxon>Ecdysozoa</taxon>
        <taxon>Arthropoda</taxon>
        <taxon>Crustacea</taxon>
        <taxon>Branchiopoda</taxon>
        <taxon>Diplostraca</taxon>
        <taxon>Cladocera</taxon>
        <taxon>Anomopoda</taxon>
        <taxon>Daphniidae</taxon>
        <taxon>Daphnia</taxon>
    </lineage>
</organism>
<evidence type="ECO:0000313" key="2">
    <source>
        <dbReference type="Proteomes" id="UP000000305"/>
    </source>
</evidence>
<dbReference type="PhylomeDB" id="E9HA19"/>
<dbReference type="SUPFAM" id="SSF50370">
    <property type="entry name" value="Ricin B-like lectins"/>
    <property type="match status" value="2"/>
</dbReference>
<dbReference type="CDD" id="cd00161">
    <property type="entry name" value="beta-trefoil_Ricin-like"/>
    <property type="match status" value="2"/>
</dbReference>
<proteinExistence type="predicted"/>
<evidence type="ECO:0008006" key="3">
    <source>
        <dbReference type="Google" id="ProtNLM"/>
    </source>
</evidence>
<dbReference type="HOGENOM" id="CLU_363012_0_0_1"/>